<evidence type="ECO:0000259" key="1">
    <source>
        <dbReference type="Pfam" id="PF01814"/>
    </source>
</evidence>
<evidence type="ECO:0000313" key="2">
    <source>
        <dbReference type="EMBL" id="WEK55520.1"/>
    </source>
</evidence>
<accession>A0AA95F5Y8</accession>
<dbReference type="Proteomes" id="UP001178662">
    <property type="component" value="Chromosome"/>
</dbReference>
<dbReference type="Gene3D" id="1.20.120.520">
    <property type="entry name" value="nmb1532 protein domain like"/>
    <property type="match status" value="1"/>
</dbReference>
<name>A0AA95F5Y8_9BACL</name>
<dbReference type="EMBL" id="CP119317">
    <property type="protein sequence ID" value="WEK55520.1"/>
    <property type="molecule type" value="Genomic_DNA"/>
</dbReference>
<reference evidence="2" key="1">
    <citation type="submission" date="2023-03" db="EMBL/GenBank/DDBJ databases">
        <title>Andean soil-derived lignocellulolytic bacterial consortium as a source of novel taxa and putative plastic-active enzymes.</title>
        <authorList>
            <person name="Diaz-Garcia L."/>
            <person name="Chuvochina M."/>
            <person name="Feuerriegel G."/>
            <person name="Bunk B."/>
            <person name="Sproer C."/>
            <person name="Streit W.R."/>
            <person name="Rodriguez L.M."/>
            <person name="Overmann J."/>
            <person name="Jimenez D.J."/>
        </authorList>
    </citation>
    <scope>NUCLEOTIDE SEQUENCE</scope>
    <source>
        <strain evidence="2">MAG 2441</strain>
    </source>
</reference>
<protein>
    <submittedName>
        <fullName evidence="2">Hemerythrin domain-containing protein</fullName>
    </submittedName>
</protein>
<proteinExistence type="predicted"/>
<dbReference type="InterPro" id="IPR012312">
    <property type="entry name" value="Hemerythrin-like"/>
</dbReference>
<organism evidence="2 3">
    <name type="scientific">Candidatus Cohnella colombiensis</name>
    <dbReference type="NCBI Taxonomy" id="3121368"/>
    <lineage>
        <taxon>Bacteria</taxon>
        <taxon>Bacillati</taxon>
        <taxon>Bacillota</taxon>
        <taxon>Bacilli</taxon>
        <taxon>Bacillales</taxon>
        <taxon>Paenibacillaceae</taxon>
        <taxon>Cohnella</taxon>
    </lineage>
</organism>
<gene>
    <name evidence="2" type="ORF">P0Y55_05560</name>
</gene>
<dbReference type="Pfam" id="PF01814">
    <property type="entry name" value="Hemerythrin"/>
    <property type="match status" value="1"/>
</dbReference>
<evidence type="ECO:0000313" key="3">
    <source>
        <dbReference type="Proteomes" id="UP001178662"/>
    </source>
</evidence>
<feature type="domain" description="Hemerythrin-like" evidence="1">
    <location>
        <begin position="23"/>
        <end position="160"/>
    </location>
</feature>
<sequence length="171" mass="20272">MRVNLPEKMVTTTMTPMFQLNDAVTRLKEEHSILQVVLQEIYSLTCAIRIEKDELQLNNQMYELKKKVADFKVQLDAHSQWEEEELFPMAAWYFGTDIDECTLMEQEHELADQYVKAFTHAIDRTMLPICIEEAKRMTSYLFQAYVILTNHFRDEEELMASLKDHSNSYDY</sequence>
<keyword evidence="3" id="KW-1185">Reference proteome</keyword>
<dbReference type="AlphaFoldDB" id="A0AA95F5Y8"/>